<dbReference type="Pfam" id="PF03061">
    <property type="entry name" value="4HBT"/>
    <property type="match status" value="1"/>
</dbReference>
<keyword evidence="2 4" id="KW-0378">Hydrolase</keyword>
<name>I7G326_MYCS2</name>
<accession>I7G326</accession>
<dbReference type="GO" id="GO:0018739">
    <property type="term" value="F:4-hydroxybenzoyl-CoA thioesterase activity"/>
    <property type="evidence" value="ECO:0007669"/>
    <property type="project" value="UniProtKB-EC"/>
</dbReference>
<evidence type="ECO:0000313" key="5">
    <source>
        <dbReference type="Proteomes" id="UP000006158"/>
    </source>
</evidence>
<evidence type="ECO:0000256" key="1">
    <source>
        <dbReference type="ARBA" id="ARBA00005953"/>
    </source>
</evidence>
<protein>
    <submittedName>
        <fullName evidence="4">Thioesterase superfamily</fullName>
        <ecNumber evidence="4">3.1.2.23</ecNumber>
    </submittedName>
</protein>
<dbReference type="InterPro" id="IPR050563">
    <property type="entry name" value="4-hydroxybenzoyl-CoA_TE"/>
</dbReference>
<dbReference type="Proteomes" id="UP000006158">
    <property type="component" value="Chromosome"/>
</dbReference>
<dbReference type="PATRIC" id="fig|246196.56.peg.3542"/>
<dbReference type="EC" id="3.1.2.23" evidence="4"/>
<dbReference type="GO" id="GO:0047617">
    <property type="term" value="F:fatty acyl-CoA hydrolase activity"/>
    <property type="evidence" value="ECO:0007669"/>
    <property type="project" value="TreeGrafter"/>
</dbReference>
<dbReference type="InterPro" id="IPR006683">
    <property type="entry name" value="Thioestr_dom"/>
</dbReference>
<evidence type="ECO:0000259" key="3">
    <source>
        <dbReference type="Pfam" id="PF03061"/>
    </source>
</evidence>
<dbReference type="KEGG" id="msg:MSMEI_3454"/>
<dbReference type="PANTHER" id="PTHR31793:SF27">
    <property type="entry name" value="NOVEL THIOESTERASE SUPERFAMILY DOMAIN AND SAPOSIN A-TYPE DOMAIN CONTAINING PROTEIN (0610012H03RIK)"/>
    <property type="match status" value="1"/>
</dbReference>
<dbReference type="Gene3D" id="3.10.129.10">
    <property type="entry name" value="Hotdog Thioesterase"/>
    <property type="match status" value="1"/>
</dbReference>
<organism evidence="4 5">
    <name type="scientific">Mycolicibacterium smegmatis (strain ATCC 700084 / mc(2)155)</name>
    <name type="common">Mycobacterium smegmatis</name>
    <dbReference type="NCBI Taxonomy" id="246196"/>
    <lineage>
        <taxon>Bacteria</taxon>
        <taxon>Bacillati</taxon>
        <taxon>Actinomycetota</taxon>
        <taxon>Actinomycetes</taxon>
        <taxon>Mycobacteriales</taxon>
        <taxon>Mycobacteriaceae</taxon>
        <taxon>Mycolicibacterium</taxon>
    </lineage>
</organism>
<dbReference type="InterPro" id="IPR029069">
    <property type="entry name" value="HotDog_dom_sf"/>
</dbReference>
<sequence length="176" mass="19666">MRADRGQHKTGRSLRWARNDRDTRHAKAVHVGGFDFAIVPRYGEVDQQGVVFNAHYLTWFDEACTAFLDHLGVTYPGLIESGLDIQVVHTEIDFAAPVRWRDDVRVAVTCERVGNTSFTLAFTVFGSNATTPERAAVAGRNVYVVVSGTDWTKRAVPDRLRAALDAVADRHAERIR</sequence>
<proteinExistence type="inferred from homology"/>
<dbReference type="CDD" id="cd00586">
    <property type="entry name" value="4HBT"/>
    <property type="match status" value="1"/>
</dbReference>
<dbReference type="AlphaFoldDB" id="I7G326"/>
<evidence type="ECO:0000313" key="4">
    <source>
        <dbReference type="EMBL" id="AFP39917.1"/>
    </source>
</evidence>
<reference evidence="4 5" key="2">
    <citation type="journal article" date="2009" name="Genome Res.">
        <title>Ortho-proteogenomics: multiple proteomes investigation through orthology and a new MS-based protocol.</title>
        <authorList>
            <person name="Gallien S."/>
            <person name="Perrodou E."/>
            <person name="Carapito C."/>
            <person name="Deshayes C."/>
            <person name="Reyrat J.M."/>
            <person name="Van Dorsselaer A."/>
            <person name="Poch O."/>
            <person name="Schaeffer C."/>
            <person name="Lecompte O."/>
        </authorList>
    </citation>
    <scope>NUCLEOTIDE SEQUENCE [LARGE SCALE GENOMIC DNA]</scope>
    <source>
        <strain evidence="5">ATCC 700084 / mc(2)155</strain>
    </source>
</reference>
<dbReference type="PANTHER" id="PTHR31793">
    <property type="entry name" value="4-HYDROXYBENZOYL-COA THIOESTERASE FAMILY MEMBER"/>
    <property type="match status" value="1"/>
</dbReference>
<reference evidence="4 5" key="1">
    <citation type="journal article" date="2007" name="Genome Biol.">
        <title>Interrupted coding sequences in Mycobacterium smegmatis: authentic mutations or sequencing errors?</title>
        <authorList>
            <person name="Deshayes C."/>
            <person name="Perrodou E."/>
            <person name="Gallien S."/>
            <person name="Euphrasie D."/>
            <person name="Schaeffer C."/>
            <person name="Van-Dorsselaer A."/>
            <person name="Poch O."/>
            <person name="Lecompte O."/>
            <person name="Reyrat J.M."/>
        </authorList>
    </citation>
    <scope>NUCLEOTIDE SEQUENCE [LARGE SCALE GENOMIC DNA]</scope>
    <source>
        <strain evidence="5">ATCC 700084 / mc(2)155</strain>
    </source>
</reference>
<comment type="similarity">
    <text evidence="1">Belongs to the 4-hydroxybenzoyl-CoA thioesterase family.</text>
</comment>
<dbReference type="EMBL" id="CP001663">
    <property type="protein sequence ID" value="AFP39917.1"/>
    <property type="molecule type" value="Genomic_DNA"/>
</dbReference>
<feature type="domain" description="Thioesterase" evidence="3">
    <location>
        <begin position="48"/>
        <end position="125"/>
    </location>
</feature>
<evidence type="ECO:0000256" key="2">
    <source>
        <dbReference type="ARBA" id="ARBA00022801"/>
    </source>
</evidence>
<gene>
    <name evidence="4" type="ordered locus">MSMEI_3454</name>
</gene>
<dbReference type="SUPFAM" id="SSF54637">
    <property type="entry name" value="Thioesterase/thiol ester dehydrase-isomerase"/>
    <property type="match status" value="1"/>
</dbReference>